<feature type="non-terminal residue" evidence="10">
    <location>
        <position position="71"/>
    </location>
</feature>
<dbReference type="EMBL" id="UINC01052994">
    <property type="protein sequence ID" value="SVB68980.1"/>
    <property type="molecule type" value="Genomic_DNA"/>
</dbReference>
<keyword evidence="6 9" id="KW-1133">Transmembrane helix</keyword>
<dbReference type="PANTHER" id="PTHR11795">
    <property type="entry name" value="BRANCHED-CHAIN AMINO ACID TRANSPORT SYSTEM PERMEASE PROTEIN LIVH"/>
    <property type="match status" value="1"/>
</dbReference>
<keyword evidence="5" id="KW-0029">Amino-acid transport</keyword>
<comment type="similarity">
    <text evidence="8">Belongs to the binding-protein-dependent transport system permease family. LivHM subfamily.</text>
</comment>
<evidence type="ECO:0000256" key="5">
    <source>
        <dbReference type="ARBA" id="ARBA00022970"/>
    </source>
</evidence>
<dbReference type="GO" id="GO:0005886">
    <property type="term" value="C:plasma membrane"/>
    <property type="evidence" value="ECO:0007669"/>
    <property type="project" value="UniProtKB-SubCell"/>
</dbReference>
<evidence type="ECO:0000256" key="3">
    <source>
        <dbReference type="ARBA" id="ARBA00022475"/>
    </source>
</evidence>
<gene>
    <name evidence="10" type="ORF">METZ01_LOCUS221834</name>
</gene>
<dbReference type="AlphaFoldDB" id="A0A382G167"/>
<organism evidence="10">
    <name type="scientific">marine metagenome</name>
    <dbReference type="NCBI Taxonomy" id="408172"/>
    <lineage>
        <taxon>unclassified sequences</taxon>
        <taxon>metagenomes</taxon>
        <taxon>ecological metagenomes</taxon>
    </lineage>
</organism>
<feature type="transmembrane region" description="Helical" evidence="9">
    <location>
        <begin position="43"/>
        <end position="70"/>
    </location>
</feature>
<keyword evidence="4 9" id="KW-0812">Transmembrane</keyword>
<name>A0A382G167_9ZZZZ</name>
<keyword evidence="7 9" id="KW-0472">Membrane</keyword>
<dbReference type="InterPro" id="IPR052157">
    <property type="entry name" value="BCAA_transport_permease"/>
</dbReference>
<dbReference type="PANTHER" id="PTHR11795:SF445">
    <property type="entry name" value="AMINO ACID ABC TRANSPORTER PERMEASE PROTEIN"/>
    <property type="match status" value="1"/>
</dbReference>
<evidence type="ECO:0000256" key="6">
    <source>
        <dbReference type="ARBA" id="ARBA00022989"/>
    </source>
</evidence>
<protein>
    <recommendedName>
        <fullName evidence="11">Branched-chain amino acid ABC transporter permease</fullName>
    </recommendedName>
</protein>
<reference evidence="10" key="1">
    <citation type="submission" date="2018-05" db="EMBL/GenBank/DDBJ databases">
        <authorList>
            <person name="Lanie J.A."/>
            <person name="Ng W.-L."/>
            <person name="Kazmierczak K.M."/>
            <person name="Andrzejewski T.M."/>
            <person name="Davidsen T.M."/>
            <person name="Wayne K.J."/>
            <person name="Tettelin H."/>
            <person name="Glass J.I."/>
            <person name="Rusch D."/>
            <person name="Podicherti R."/>
            <person name="Tsui H.-C.T."/>
            <person name="Winkler M.E."/>
        </authorList>
    </citation>
    <scope>NUCLEOTIDE SEQUENCE</scope>
</reference>
<evidence type="ECO:0000256" key="9">
    <source>
        <dbReference type="SAM" id="Phobius"/>
    </source>
</evidence>
<comment type="subcellular location">
    <subcellularLocation>
        <location evidence="1">Cell membrane</location>
        <topology evidence="1">Multi-pass membrane protein</topology>
    </subcellularLocation>
</comment>
<evidence type="ECO:0000256" key="4">
    <source>
        <dbReference type="ARBA" id="ARBA00022692"/>
    </source>
</evidence>
<feature type="transmembrane region" description="Helical" evidence="9">
    <location>
        <begin position="12"/>
        <end position="36"/>
    </location>
</feature>
<evidence type="ECO:0000256" key="2">
    <source>
        <dbReference type="ARBA" id="ARBA00022448"/>
    </source>
</evidence>
<evidence type="ECO:0000256" key="1">
    <source>
        <dbReference type="ARBA" id="ARBA00004651"/>
    </source>
</evidence>
<evidence type="ECO:0000313" key="10">
    <source>
        <dbReference type="EMBL" id="SVB68980.1"/>
    </source>
</evidence>
<evidence type="ECO:0000256" key="8">
    <source>
        <dbReference type="ARBA" id="ARBA00037998"/>
    </source>
</evidence>
<proteinExistence type="inferred from homology"/>
<keyword evidence="3" id="KW-1003">Cell membrane</keyword>
<dbReference type="Pfam" id="PF02653">
    <property type="entry name" value="BPD_transp_2"/>
    <property type="match status" value="1"/>
</dbReference>
<evidence type="ECO:0008006" key="11">
    <source>
        <dbReference type="Google" id="ProtNLM"/>
    </source>
</evidence>
<keyword evidence="2" id="KW-0813">Transport</keyword>
<evidence type="ECO:0000256" key="7">
    <source>
        <dbReference type="ARBA" id="ARBA00023136"/>
    </source>
</evidence>
<sequence>MLEAFGQNIISGILVGALYGLAASGLSLTFGVLKILNIAHGELIMLGGYAAFWMFHLYGIDPFLGLLLVIP</sequence>
<dbReference type="InterPro" id="IPR001851">
    <property type="entry name" value="ABC_transp_permease"/>
</dbReference>
<dbReference type="GO" id="GO:0006865">
    <property type="term" value="P:amino acid transport"/>
    <property type="evidence" value="ECO:0007669"/>
    <property type="project" value="UniProtKB-KW"/>
</dbReference>
<dbReference type="GO" id="GO:0022857">
    <property type="term" value="F:transmembrane transporter activity"/>
    <property type="evidence" value="ECO:0007669"/>
    <property type="project" value="InterPro"/>
</dbReference>
<accession>A0A382G167</accession>